<dbReference type="GO" id="GO:0005634">
    <property type="term" value="C:nucleus"/>
    <property type="evidence" value="ECO:0007669"/>
    <property type="project" value="TreeGrafter"/>
</dbReference>
<dbReference type="Gene3D" id="1.10.472.10">
    <property type="entry name" value="Cyclin-like"/>
    <property type="match status" value="1"/>
</dbReference>
<evidence type="ECO:0000259" key="2">
    <source>
        <dbReference type="Pfam" id="PF12697"/>
    </source>
</evidence>
<dbReference type="Gene3D" id="3.40.50.1820">
    <property type="entry name" value="alpha/beta hydrolase"/>
    <property type="match status" value="1"/>
</dbReference>
<dbReference type="OrthoDB" id="19657at2759"/>
<dbReference type="SUPFAM" id="SSF53474">
    <property type="entry name" value="alpha/beta-Hydrolases"/>
    <property type="match status" value="1"/>
</dbReference>
<gene>
    <name evidence="3" type="ORF">D9756_000927</name>
</gene>
<feature type="compositionally biased region" description="Low complexity" evidence="1">
    <location>
        <begin position="371"/>
        <end position="391"/>
    </location>
</feature>
<dbReference type="InterPro" id="IPR013922">
    <property type="entry name" value="Cyclin_PHO80-like"/>
</dbReference>
<dbReference type="AlphaFoldDB" id="A0A8H5GG48"/>
<evidence type="ECO:0000313" key="4">
    <source>
        <dbReference type="Proteomes" id="UP000559027"/>
    </source>
</evidence>
<feature type="region of interest" description="Disordered" evidence="1">
    <location>
        <begin position="711"/>
        <end position="868"/>
    </location>
</feature>
<feature type="compositionally biased region" description="Pro residues" evidence="1">
    <location>
        <begin position="422"/>
        <end position="432"/>
    </location>
</feature>
<dbReference type="Pfam" id="PF12697">
    <property type="entry name" value="Abhydrolase_6"/>
    <property type="match status" value="1"/>
</dbReference>
<evidence type="ECO:0000256" key="1">
    <source>
        <dbReference type="SAM" id="MobiDB-lite"/>
    </source>
</evidence>
<dbReference type="GO" id="GO:0000307">
    <property type="term" value="C:cyclin-dependent protein kinase holoenzyme complex"/>
    <property type="evidence" value="ECO:0007669"/>
    <property type="project" value="TreeGrafter"/>
</dbReference>
<keyword evidence="4" id="KW-1185">Reference proteome</keyword>
<name>A0A8H5GG48_9AGAR</name>
<dbReference type="GO" id="GO:0016538">
    <property type="term" value="F:cyclin-dependent protein serine/threonine kinase regulator activity"/>
    <property type="evidence" value="ECO:0007669"/>
    <property type="project" value="TreeGrafter"/>
</dbReference>
<feature type="compositionally biased region" description="Basic residues" evidence="1">
    <location>
        <begin position="730"/>
        <end position="755"/>
    </location>
</feature>
<feature type="compositionally biased region" description="Polar residues" evidence="1">
    <location>
        <begin position="361"/>
        <end position="370"/>
    </location>
</feature>
<feature type="region of interest" description="Disordered" evidence="1">
    <location>
        <begin position="359"/>
        <end position="450"/>
    </location>
</feature>
<dbReference type="CDD" id="cd20558">
    <property type="entry name" value="CYCLIN_ScPCL7-like"/>
    <property type="match status" value="1"/>
</dbReference>
<accession>A0A8H5GG48</accession>
<feature type="compositionally biased region" description="Basic and acidic residues" evidence="1">
    <location>
        <begin position="827"/>
        <end position="854"/>
    </location>
</feature>
<protein>
    <recommendedName>
        <fullName evidence="2">AB hydrolase-1 domain-containing protein</fullName>
    </recommendedName>
</protein>
<sequence>MEFASVNLPTHFNPATCVRKGLCPVTKLKPQSTEILESHSLYFEQHGKGTKYKILLIMGLNSSSFGWKAQVDYFGGGKAFQDEDGEEGEEEKSTVLVFDNRGVGYSGYPRGPYTTRGMAEDVVTLLDYVGWTEEREVHVVGISLGGMIAQGKAKKVLCGMKTKMSSFINLCTITELALKIPQRIGSLVLAVTTPGGRAWNNLPPWKGVTSLAKLMFTADPLKKAPIVMSMLFPEEWLNKPDEDTPGRTNRAVQTEEFLRRVAITKPQELMGHVSQMAAGLTHYVDEAGLRRISTSVPKVTIVTGDEDHLVRPRMSRMIKAAMPEAELVEWEGTGHAIQAQWRRRFNGLVEETVAAAAAVTNQLPQRQHSTSSSSSRRSASSAAASSSSSSSPPVLHRHQTAPSSTSRISSSSSRNNRTHTPPRQPTPPPPHITPEQPAPSSSTTPPVDIHSYPTTDLLKLLASLLAQIASTNDQLSNCPSGITSTSSTAPIHPNEDTPIWHSLTTASRSAISTPASTLTFHARNIPTITLEAYFLRILKYCPTTNEVFLALLVYFDRMSKMSADATGRTFVIDSYNIHRLVIAGVTVASKFFSDVFYTNSRYAKVGGLPLPELNQLELQFLLLNDFRLVISSEEMQRYAEQLILFSRSSGMMGGAVDGQDHTACSSGANGAGAGIGVGGGATSSACGSNAGASVAAPMSAMGAVDAYGGRMADDTNMRTRKSTSAIPSSSKHHSHSHNHLSHHHHNRTHHHHRHNSTTTQDSDTYDNGDDDDAETEVGTEDGSVGTNTTDDEPTIRANSVATRGRRRESIDEAMGDVPPARPPHSRSVSERDADDALTHTAHDRDLERRPENLRTRSGGEIQRDNHYQ</sequence>
<dbReference type="PANTHER" id="PTHR15615:SF94">
    <property type="entry name" value="PHO85 CYCLIN-6-RELATED"/>
    <property type="match status" value="1"/>
</dbReference>
<dbReference type="GO" id="GO:0019901">
    <property type="term" value="F:protein kinase binding"/>
    <property type="evidence" value="ECO:0007669"/>
    <property type="project" value="InterPro"/>
</dbReference>
<dbReference type="Proteomes" id="UP000559027">
    <property type="component" value="Unassembled WGS sequence"/>
</dbReference>
<reference evidence="3 4" key="1">
    <citation type="journal article" date="2020" name="ISME J.">
        <title>Uncovering the hidden diversity of litter-decomposition mechanisms in mushroom-forming fungi.</title>
        <authorList>
            <person name="Floudas D."/>
            <person name="Bentzer J."/>
            <person name="Ahren D."/>
            <person name="Johansson T."/>
            <person name="Persson P."/>
            <person name="Tunlid A."/>
        </authorList>
    </citation>
    <scope>NUCLEOTIDE SEQUENCE [LARGE SCALE GENOMIC DNA]</scope>
    <source>
        <strain evidence="3 4">CBS 146.42</strain>
    </source>
</reference>
<dbReference type="EMBL" id="JAACJO010000001">
    <property type="protein sequence ID" value="KAF5364188.1"/>
    <property type="molecule type" value="Genomic_DNA"/>
</dbReference>
<proteinExistence type="predicted"/>
<comment type="caution">
    <text evidence="3">The sequence shown here is derived from an EMBL/GenBank/DDBJ whole genome shotgun (WGS) entry which is preliminary data.</text>
</comment>
<feature type="domain" description="AB hydrolase-1" evidence="2">
    <location>
        <begin position="87"/>
        <end position="344"/>
    </location>
</feature>
<organism evidence="3 4">
    <name type="scientific">Leucocoprinus leucothites</name>
    <dbReference type="NCBI Taxonomy" id="201217"/>
    <lineage>
        <taxon>Eukaryota</taxon>
        <taxon>Fungi</taxon>
        <taxon>Dikarya</taxon>
        <taxon>Basidiomycota</taxon>
        <taxon>Agaricomycotina</taxon>
        <taxon>Agaricomycetes</taxon>
        <taxon>Agaricomycetidae</taxon>
        <taxon>Agaricales</taxon>
        <taxon>Agaricineae</taxon>
        <taxon>Agaricaceae</taxon>
        <taxon>Leucocoprinus</taxon>
    </lineage>
</organism>
<dbReference type="Pfam" id="PF08613">
    <property type="entry name" value="Cyclin"/>
    <property type="match status" value="1"/>
</dbReference>
<feature type="compositionally biased region" description="Acidic residues" evidence="1">
    <location>
        <begin position="763"/>
        <end position="779"/>
    </location>
</feature>
<feature type="compositionally biased region" description="Low complexity" evidence="1">
    <location>
        <begin position="403"/>
        <end position="421"/>
    </location>
</feature>
<dbReference type="PANTHER" id="PTHR15615">
    <property type="match status" value="1"/>
</dbReference>
<dbReference type="InterPro" id="IPR029058">
    <property type="entry name" value="AB_hydrolase_fold"/>
</dbReference>
<dbReference type="InterPro" id="IPR000073">
    <property type="entry name" value="AB_hydrolase_1"/>
</dbReference>
<evidence type="ECO:0000313" key="3">
    <source>
        <dbReference type="EMBL" id="KAF5364188.1"/>
    </source>
</evidence>